<dbReference type="SMART" id="SM01321">
    <property type="entry name" value="Y1_Tnp"/>
    <property type="match status" value="1"/>
</dbReference>
<dbReference type="Proteomes" id="UP000603545">
    <property type="component" value="Unassembled WGS sequence"/>
</dbReference>
<evidence type="ECO:0000313" key="3">
    <source>
        <dbReference type="Proteomes" id="UP000603545"/>
    </source>
</evidence>
<feature type="non-terminal residue" evidence="2">
    <location>
        <position position="86"/>
    </location>
</feature>
<dbReference type="GO" id="GO:0006313">
    <property type="term" value="P:DNA transposition"/>
    <property type="evidence" value="ECO:0007669"/>
    <property type="project" value="InterPro"/>
</dbReference>
<gene>
    <name evidence="2" type="ORF">H8E80_09225</name>
</gene>
<evidence type="ECO:0000313" key="2">
    <source>
        <dbReference type="EMBL" id="MBC8200203.1"/>
    </source>
</evidence>
<comment type="caution">
    <text evidence="2">The sequence shown here is derived from an EMBL/GenBank/DDBJ whole genome shotgun (WGS) entry which is preliminary data.</text>
</comment>
<name>A0A8J6TCL9_9BACT</name>
<dbReference type="SUPFAM" id="SSF143422">
    <property type="entry name" value="Transposase IS200-like"/>
    <property type="match status" value="1"/>
</dbReference>
<evidence type="ECO:0000259" key="1">
    <source>
        <dbReference type="SMART" id="SM01321"/>
    </source>
</evidence>
<dbReference type="PANTHER" id="PTHR34322:SF2">
    <property type="entry name" value="TRANSPOSASE IS200-LIKE DOMAIN-CONTAINING PROTEIN"/>
    <property type="match status" value="1"/>
</dbReference>
<dbReference type="InterPro" id="IPR036515">
    <property type="entry name" value="Transposase_17_sf"/>
</dbReference>
<dbReference type="GO" id="GO:0004803">
    <property type="term" value="F:transposase activity"/>
    <property type="evidence" value="ECO:0007669"/>
    <property type="project" value="InterPro"/>
</dbReference>
<protein>
    <submittedName>
        <fullName evidence="2">Transposase</fullName>
    </submittedName>
</protein>
<dbReference type="InterPro" id="IPR002686">
    <property type="entry name" value="Transposase_17"/>
</dbReference>
<feature type="domain" description="Transposase IS200-like" evidence="1">
    <location>
        <begin position="9"/>
        <end position="85"/>
    </location>
</feature>
<proteinExistence type="predicted"/>
<accession>A0A8J6TCL9</accession>
<dbReference type="GO" id="GO:0003677">
    <property type="term" value="F:DNA binding"/>
    <property type="evidence" value="ECO:0007669"/>
    <property type="project" value="InterPro"/>
</dbReference>
<reference evidence="2 3" key="1">
    <citation type="submission" date="2020-08" db="EMBL/GenBank/DDBJ databases">
        <title>Bridging the membrane lipid divide: bacteria of the FCB group superphylum have the potential to synthesize archaeal ether lipids.</title>
        <authorList>
            <person name="Villanueva L."/>
            <person name="Von Meijenfeldt F.A.B."/>
            <person name="Westbye A.B."/>
            <person name="Yadav S."/>
            <person name="Hopmans E.C."/>
            <person name="Dutilh B.E."/>
            <person name="Sinninghe Damste J.S."/>
        </authorList>
    </citation>
    <scope>NUCLEOTIDE SEQUENCE [LARGE SCALE GENOMIC DNA]</scope>
    <source>
        <strain evidence="2">NIOZ-UU82</strain>
    </source>
</reference>
<dbReference type="PANTHER" id="PTHR34322">
    <property type="entry name" value="TRANSPOSASE, Y1_TNP DOMAIN-CONTAINING"/>
    <property type="match status" value="1"/>
</dbReference>
<dbReference type="Gene3D" id="3.30.70.1290">
    <property type="entry name" value="Transposase IS200-like"/>
    <property type="match status" value="1"/>
</dbReference>
<dbReference type="AlphaFoldDB" id="A0A8J6TCL9"/>
<organism evidence="2 3">
    <name type="scientific">Candidatus Desulfaltia bathyphila</name>
    <dbReference type="NCBI Taxonomy" id="2841697"/>
    <lineage>
        <taxon>Bacteria</taxon>
        <taxon>Pseudomonadati</taxon>
        <taxon>Thermodesulfobacteriota</taxon>
        <taxon>Desulfobacteria</taxon>
        <taxon>Desulfobacterales</taxon>
        <taxon>Desulfobacterales incertae sedis</taxon>
        <taxon>Candidatus Desulfaltia</taxon>
    </lineage>
</organism>
<dbReference type="EMBL" id="JACNLL010000085">
    <property type="protein sequence ID" value="MBC8200203.1"/>
    <property type="molecule type" value="Genomic_DNA"/>
</dbReference>
<sequence length="86" mass="9642">MPRQARLDAPGTLHHVIIRGIERKKIVGCDQDRQDFVARMGTIALETATSVYAWALMTNHAHILLRSGPSGLPRYMRRLLTGYAIS</sequence>